<dbReference type="OrthoDB" id="5657095at2"/>
<dbReference type="Gene3D" id="1.25.40.20">
    <property type="entry name" value="Ankyrin repeat-containing domain"/>
    <property type="match status" value="3"/>
</dbReference>
<dbReference type="SUPFAM" id="SSF48403">
    <property type="entry name" value="Ankyrin repeat"/>
    <property type="match status" value="2"/>
</dbReference>
<dbReference type="SMART" id="SM00248">
    <property type="entry name" value="ANK"/>
    <property type="match status" value="11"/>
</dbReference>
<feature type="repeat" description="ANK" evidence="1">
    <location>
        <begin position="611"/>
        <end position="643"/>
    </location>
</feature>
<organism evidence="3 4">
    <name type="scientific">Amoebophilus asiaticus (strain 5a2)</name>
    <dbReference type="NCBI Taxonomy" id="452471"/>
    <lineage>
        <taxon>Bacteria</taxon>
        <taxon>Pseudomonadati</taxon>
        <taxon>Bacteroidota</taxon>
        <taxon>Cytophagia</taxon>
        <taxon>Cytophagales</taxon>
        <taxon>Amoebophilaceae</taxon>
        <taxon>Candidatus Amoebophilus</taxon>
    </lineage>
</organism>
<dbReference type="AlphaFoldDB" id="B3ESS4"/>
<gene>
    <name evidence="3" type="ordered locus">Aasi_0909</name>
</gene>
<dbReference type="Proteomes" id="UP000001227">
    <property type="component" value="Chromosome"/>
</dbReference>
<evidence type="ECO:0000313" key="4">
    <source>
        <dbReference type="Proteomes" id="UP000001227"/>
    </source>
</evidence>
<evidence type="ECO:0000313" key="3">
    <source>
        <dbReference type="EMBL" id="ACE06276.1"/>
    </source>
</evidence>
<feature type="repeat" description="ANK" evidence="1">
    <location>
        <begin position="711"/>
        <end position="743"/>
    </location>
</feature>
<dbReference type="InterPro" id="IPR036770">
    <property type="entry name" value="Ankyrin_rpt-contain_sf"/>
</dbReference>
<dbReference type="eggNOG" id="COG0666">
    <property type="taxonomic scope" value="Bacteria"/>
</dbReference>
<dbReference type="HOGENOM" id="CLU_314159_0_0_10"/>
<feature type="region of interest" description="Disordered" evidence="2">
    <location>
        <begin position="37"/>
        <end position="57"/>
    </location>
</feature>
<dbReference type="PROSITE" id="PS50297">
    <property type="entry name" value="ANK_REP_REGION"/>
    <property type="match status" value="9"/>
</dbReference>
<dbReference type="PROSITE" id="PS51257">
    <property type="entry name" value="PROKAR_LIPOPROTEIN"/>
    <property type="match status" value="1"/>
</dbReference>
<dbReference type="KEGG" id="aas:Aasi_0909"/>
<proteinExistence type="predicted"/>
<keyword evidence="4" id="KW-1185">Reference proteome</keyword>
<dbReference type="PANTHER" id="PTHR24118">
    <property type="entry name" value="POTE ANKYRIN DOMAIN"/>
    <property type="match status" value="1"/>
</dbReference>
<feature type="repeat" description="ANK" evidence="1">
    <location>
        <begin position="444"/>
        <end position="466"/>
    </location>
</feature>
<feature type="repeat" description="ANK" evidence="1">
    <location>
        <begin position="578"/>
        <end position="610"/>
    </location>
</feature>
<dbReference type="EMBL" id="CP001102">
    <property type="protein sequence ID" value="ACE06276.1"/>
    <property type="molecule type" value="Genomic_DNA"/>
</dbReference>
<dbReference type="InterPro" id="IPR002110">
    <property type="entry name" value="Ankyrin_rpt"/>
</dbReference>
<dbReference type="Pfam" id="PF00023">
    <property type="entry name" value="Ank"/>
    <property type="match status" value="2"/>
</dbReference>
<dbReference type="Pfam" id="PF13857">
    <property type="entry name" value="Ank_5"/>
    <property type="match status" value="2"/>
</dbReference>
<feature type="repeat" description="ANK" evidence="1">
    <location>
        <begin position="512"/>
        <end position="544"/>
    </location>
</feature>
<sequence length="865" mass="96292">MLSKKVPIKRSLFPFLRLLLSLLVLYNIIACGCGKSHKHNKNNKGEPNQDIASTNQDRDRRLNMEVFPIRLDGNNKQVTATFILTDNDKVVDLKQYKLRVKLVESGSTINYKDGSNTLRIITDKVEKNLTHFFSIAELKPNEAPLKLSFDIVPSTEATSVSIVFKLFDKDSAKLKEYPISWNKEAARSGGLKINKLAYEQANSRVVCSIQNNSKELVKDVQLRYTNISQDTIGKTVVLDNQQVGVVNFTSIAPQGLTEDQILPIDFKSAIKATFRFEVLHQGKVVENAVEEKEFDYKEALLKLVAVGPTSLIGKDKTIRLRIEKEASSSNIDVSKLELRLIQHTTSDAYLDYNGKASIVVPGSELNITGDNIILVIQPSTAVQASFELHLVYAPRVLDKQPFTWRMDGAQANKMLLEAAAAGNEKKIEELLQIPEIDINIKNENEETPLHEAAKSNNSAVIKLLLDQENIQVNHKDKQGYTPLSIAVEQNSRLATLALLQVEGIDINTKNKWGNSPLHLAIQKDNQELVEDLIAKGANVNATNNYGITPLHIATKVANTRNVALLLAEGANINRMDEKGNTSLHIAVEKGKEQVLELLLATRANVKMIDKRGLTPLHKAALASNKLAIQALLARKAEVNAEDMHGNTPLHKAVEKGDKEAIQALLAVKEIKLYAKDNDGNTPLHIAVLKGNEEAVTALLDKGVKVNVKDKYNNMPLHIAAQKGNVSIIKKLIKKREGINAKDAMGYTPLHMAIYYDHPAIVELLLKKQARRDIKDAQGETVVDLVRRSTNEEIKRLFAKNREGLNDKDAMGYTPATYHDHPAIDKLLPKKQADRNIKDEQEETEVDLVWRSVNEEMEGLFGITTP</sequence>
<feature type="repeat" description="ANK" evidence="1">
    <location>
        <begin position="744"/>
        <end position="776"/>
    </location>
</feature>
<feature type="repeat" description="ANK" evidence="1">
    <location>
        <begin position="478"/>
        <end position="511"/>
    </location>
</feature>
<evidence type="ECO:0000256" key="2">
    <source>
        <dbReference type="SAM" id="MobiDB-lite"/>
    </source>
</evidence>
<evidence type="ECO:0000256" key="1">
    <source>
        <dbReference type="PROSITE-ProRule" id="PRU00023"/>
    </source>
</evidence>
<feature type="repeat" description="ANK" evidence="1">
    <location>
        <begin position="644"/>
        <end position="665"/>
    </location>
</feature>
<reference evidence="3 4" key="1">
    <citation type="journal article" date="2010" name="J. Bacteriol.">
        <title>The genome of the amoeba symbiont 'Candidatus Amoebophilus asiaticus' reveals common mechanisms for host cell interaction among amoeba-associated bacteria.</title>
        <authorList>
            <person name="Schmitz-Esser S."/>
            <person name="Tischler P."/>
            <person name="Arnold R."/>
            <person name="Montanaro J."/>
            <person name="Wagner M."/>
            <person name="Rattei T."/>
            <person name="Horn M."/>
        </authorList>
    </citation>
    <scope>NUCLEOTIDE SEQUENCE [LARGE SCALE GENOMIC DNA]</scope>
    <source>
        <strain evidence="3 4">5a2</strain>
    </source>
</reference>
<dbReference type="Pfam" id="PF12796">
    <property type="entry name" value="Ank_2"/>
    <property type="match status" value="2"/>
</dbReference>
<dbReference type="RefSeq" id="WP_012473040.1">
    <property type="nucleotide sequence ID" value="NC_010830.1"/>
</dbReference>
<dbReference type="PROSITE" id="PS50088">
    <property type="entry name" value="ANK_REPEAT"/>
    <property type="match status" value="10"/>
</dbReference>
<feature type="repeat" description="ANK" evidence="1">
    <location>
        <begin position="545"/>
        <end position="577"/>
    </location>
</feature>
<protein>
    <submittedName>
        <fullName evidence="3">Uncharacterized protein</fullName>
    </submittedName>
</protein>
<keyword evidence="1" id="KW-0040">ANK repeat</keyword>
<name>B3ESS4_AMOA5</name>
<accession>B3ESS4</accession>
<feature type="repeat" description="ANK" evidence="1">
    <location>
        <begin position="678"/>
        <end position="710"/>
    </location>
</feature>
<dbReference type="PANTHER" id="PTHR24118:SF99">
    <property type="entry name" value="POTE ANKYRIN DOMAIN FAMILY MEMBER 3C-RELATED"/>
    <property type="match status" value="1"/>
</dbReference>